<proteinExistence type="predicted"/>
<evidence type="ECO:0000313" key="2">
    <source>
        <dbReference type="Proteomes" id="UP000265520"/>
    </source>
</evidence>
<evidence type="ECO:0000313" key="1">
    <source>
        <dbReference type="EMBL" id="MCI74252.1"/>
    </source>
</evidence>
<dbReference type="EMBL" id="LXQA010856668">
    <property type="protein sequence ID" value="MCI74252.1"/>
    <property type="molecule type" value="Genomic_DNA"/>
</dbReference>
<accession>A0A392UL97</accession>
<comment type="caution">
    <text evidence="1">The sequence shown here is derived from an EMBL/GenBank/DDBJ whole genome shotgun (WGS) entry which is preliminary data.</text>
</comment>
<reference evidence="1 2" key="1">
    <citation type="journal article" date="2018" name="Front. Plant Sci.">
        <title>Red Clover (Trifolium pratense) and Zigzag Clover (T. medium) - A Picture of Genomic Similarities and Differences.</title>
        <authorList>
            <person name="Dluhosova J."/>
            <person name="Istvanek J."/>
            <person name="Nedelnik J."/>
            <person name="Repkova J."/>
        </authorList>
    </citation>
    <scope>NUCLEOTIDE SEQUENCE [LARGE SCALE GENOMIC DNA]</scope>
    <source>
        <strain evidence="2">cv. 10/8</strain>
        <tissue evidence="1">Leaf</tissue>
    </source>
</reference>
<dbReference type="AlphaFoldDB" id="A0A392UL97"/>
<sequence length="42" mass="4743">MSPGDIISNNLGSASKMALVTPKSHPHHLYFMKTAKFKYQQH</sequence>
<name>A0A392UL97_9FABA</name>
<keyword evidence="2" id="KW-1185">Reference proteome</keyword>
<protein>
    <submittedName>
        <fullName evidence="1">Uncharacterized protein</fullName>
    </submittedName>
</protein>
<organism evidence="1 2">
    <name type="scientific">Trifolium medium</name>
    <dbReference type="NCBI Taxonomy" id="97028"/>
    <lineage>
        <taxon>Eukaryota</taxon>
        <taxon>Viridiplantae</taxon>
        <taxon>Streptophyta</taxon>
        <taxon>Embryophyta</taxon>
        <taxon>Tracheophyta</taxon>
        <taxon>Spermatophyta</taxon>
        <taxon>Magnoliopsida</taxon>
        <taxon>eudicotyledons</taxon>
        <taxon>Gunneridae</taxon>
        <taxon>Pentapetalae</taxon>
        <taxon>rosids</taxon>
        <taxon>fabids</taxon>
        <taxon>Fabales</taxon>
        <taxon>Fabaceae</taxon>
        <taxon>Papilionoideae</taxon>
        <taxon>50 kb inversion clade</taxon>
        <taxon>NPAAA clade</taxon>
        <taxon>Hologalegina</taxon>
        <taxon>IRL clade</taxon>
        <taxon>Trifolieae</taxon>
        <taxon>Trifolium</taxon>
    </lineage>
</organism>
<feature type="non-terminal residue" evidence="1">
    <location>
        <position position="42"/>
    </location>
</feature>
<dbReference type="Proteomes" id="UP000265520">
    <property type="component" value="Unassembled WGS sequence"/>
</dbReference>